<evidence type="ECO:0000313" key="2">
    <source>
        <dbReference type="EMBL" id="KAK7006914.1"/>
    </source>
</evidence>
<keyword evidence="3" id="KW-1185">Reference proteome</keyword>
<dbReference type="Proteomes" id="UP001362999">
    <property type="component" value="Unassembled WGS sequence"/>
</dbReference>
<reference evidence="2 3" key="1">
    <citation type="journal article" date="2024" name="J Genomics">
        <title>Draft genome sequencing and assembly of Favolaschia claudopus CIRM-BRFM 2984 isolated from oak limbs.</title>
        <authorList>
            <person name="Navarro D."/>
            <person name="Drula E."/>
            <person name="Chaduli D."/>
            <person name="Cazenave R."/>
            <person name="Ahrendt S."/>
            <person name="Wang J."/>
            <person name="Lipzen A."/>
            <person name="Daum C."/>
            <person name="Barry K."/>
            <person name="Grigoriev I.V."/>
            <person name="Favel A."/>
            <person name="Rosso M.N."/>
            <person name="Martin F."/>
        </authorList>
    </citation>
    <scope>NUCLEOTIDE SEQUENCE [LARGE SCALE GENOMIC DNA]</scope>
    <source>
        <strain evidence="2 3">CIRM-BRFM 2984</strain>
    </source>
</reference>
<comment type="caution">
    <text evidence="2">The sequence shown here is derived from an EMBL/GenBank/DDBJ whole genome shotgun (WGS) entry which is preliminary data.</text>
</comment>
<dbReference type="AlphaFoldDB" id="A0AAW0AD25"/>
<sequence>MSVESRENSSFQVAKKREKKREKRETHHVSETLFPKDKLSRASVAPTKAPQNLDFYVLIRQIRSIQDMPIKFKISSEDPSAVLTRCCFCCQVKSPRNLSPRRSLFIYLDPVGPVKLGQEELLAIEISLQTPREHIMRYIFNQSSPASYLPNKNKLVLEHPDTESENTN</sequence>
<protein>
    <submittedName>
        <fullName evidence="2">Uncharacterized protein</fullName>
    </submittedName>
</protein>
<feature type="region of interest" description="Disordered" evidence="1">
    <location>
        <begin position="1"/>
        <end position="32"/>
    </location>
</feature>
<evidence type="ECO:0000313" key="3">
    <source>
        <dbReference type="Proteomes" id="UP001362999"/>
    </source>
</evidence>
<accession>A0AAW0AD25</accession>
<name>A0AAW0AD25_9AGAR</name>
<dbReference type="EMBL" id="JAWWNJ010000074">
    <property type="protein sequence ID" value="KAK7006914.1"/>
    <property type="molecule type" value="Genomic_DNA"/>
</dbReference>
<gene>
    <name evidence="2" type="ORF">R3P38DRAFT_2793585</name>
</gene>
<evidence type="ECO:0000256" key="1">
    <source>
        <dbReference type="SAM" id="MobiDB-lite"/>
    </source>
</evidence>
<proteinExistence type="predicted"/>
<organism evidence="2 3">
    <name type="scientific">Favolaschia claudopus</name>
    <dbReference type="NCBI Taxonomy" id="2862362"/>
    <lineage>
        <taxon>Eukaryota</taxon>
        <taxon>Fungi</taxon>
        <taxon>Dikarya</taxon>
        <taxon>Basidiomycota</taxon>
        <taxon>Agaricomycotina</taxon>
        <taxon>Agaricomycetes</taxon>
        <taxon>Agaricomycetidae</taxon>
        <taxon>Agaricales</taxon>
        <taxon>Marasmiineae</taxon>
        <taxon>Mycenaceae</taxon>
        <taxon>Favolaschia</taxon>
    </lineage>
</organism>
<feature type="compositionally biased region" description="Basic and acidic residues" evidence="1">
    <location>
        <begin position="23"/>
        <end position="32"/>
    </location>
</feature>